<dbReference type="RefSeq" id="WP_251970693.1">
    <property type="nucleotide sequence ID" value="NZ_AP025730.1"/>
</dbReference>
<dbReference type="InterPro" id="IPR036663">
    <property type="entry name" value="Fumarylacetoacetase_C_sf"/>
</dbReference>
<dbReference type="EC" id="3.7.1.2" evidence="4"/>
<dbReference type="PANTHER" id="PTHR43069">
    <property type="entry name" value="FUMARYLACETOACETASE"/>
    <property type="match status" value="1"/>
</dbReference>
<dbReference type="InterPro" id="IPR011234">
    <property type="entry name" value="Fumarylacetoacetase-like_C"/>
</dbReference>
<dbReference type="Proteomes" id="UP001057498">
    <property type="component" value="Chromosome"/>
</dbReference>
<dbReference type="Gene3D" id="3.90.850.10">
    <property type="entry name" value="Fumarylacetoacetase-like, C-terminal domain"/>
    <property type="match status" value="1"/>
</dbReference>
<accession>A0ABM7YSH2</accession>
<evidence type="ECO:0000256" key="10">
    <source>
        <dbReference type="ARBA" id="ARBA00023232"/>
    </source>
</evidence>
<evidence type="ECO:0000256" key="11">
    <source>
        <dbReference type="SAM" id="MobiDB-lite"/>
    </source>
</evidence>
<feature type="domain" description="Fumarylacetoacetase-like C-terminal" evidence="12">
    <location>
        <begin position="165"/>
        <end position="429"/>
    </location>
</feature>
<evidence type="ECO:0000256" key="1">
    <source>
        <dbReference type="ARBA" id="ARBA00001913"/>
    </source>
</evidence>
<dbReference type="EMBL" id="AP025730">
    <property type="protein sequence ID" value="BDI07511.1"/>
    <property type="molecule type" value="Genomic_DNA"/>
</dbReference>
<comment type="cofactor">
    <cofactor evidence="1">
        <name>Ca(2+)</name>
        <dbReference type="ChEBI" id="CHEBI:29108"/>
    </cofactor>
</comment>
<organism evidence="14 15">
    <name type="scientific">Sphaerotilus microaerophilus</name>
    <dbReference type="NCBI Taxonomy" id="2914710"/>
    <lineage>
        <taxon>Bacteria</taxon>
        <taxon>Pseudomonadati</taxon>
        <taxon>Pseudomonadota</taxon>
        <taxon>Betaproteobacteria</taxon>
        <taxon>Burkholderiales</taxon>
        <taxon>Sphaerotilaceae</taxon>
        <taxon>Sphaerotilus</taxon>
    </lineage>
</organism>
<evidence type="ECO:0000259" key="12">
    <source>
        <dbReference type="Pfam" id="PF01557"/>
    </source>
</evidence>
<evidence type="ECO:0000256" key="2">
    <source>
        <dbReference type="ARBA" id="ARBA00001946"/>
    </source>
</evidence>
<keyword evidence="10" id="KW-0585">Phenylalanine catabolism</keyword>
<evidence type="ECO:0000313" key="14">
    <source>
        <dbReference type="EMBL" id="BDI07511.1"/>
    </source>
</evidence>
<evidence type="ECO:0000256" key="7">
    <source>
        <dbReference type="ARBA" id="ARBA00022837"/>
    </source>
</evidence>
<reference evidence="14" key="1">
    <citation type="submission" date="2022-04" db="EMBL/GenBank/DDBJ databases">
        <title>Whole genome sequence of Sphaerotilus sp. FB-5.</title>
        <authorList>
            <person name="Takeda M."/>
            <person name="Narihara S."/>
            <person name="Akimoto M."/>
            <person name="Akimoto R."/>
            <person name="Nishiyashiki S."/>
            <person name="Murakami T."/>
        </authorList>
    </citation>
    <scope>NUCLEOTIDE SEQUENCE</scope>
    <source>
        <strain evidence="14">FB-5</strain>
    </source>
</reference>
<keyword evidence="6" id="KW-0378">Hydrolase</keyword>
<dbReference type="NCBIfam" id="TIGR01266">
    <property type="entry name" value="fum_ac_acetase"/>
    <property type="match status" value="1"/>
</dbReference>
<dbReference type="Gene3D" id="2.30.30.230">
    <property type="entry name" value="Fumarylacetoacetase, N-terminal domain"/>
    <property type="match status" value="1"/>
</dbReference>
<feature type="domain" description="Fumarylacetoacetase N-terminal" evidence="13">
    <location>
        <begin position="28"/>
        <end position="132"/>
    </location>
</feature>
<keyword evidence="15" id="KW-1185">Reference proteome</keyword>
<dbReference type="Pfam" id="PF09298">
    <property type="entry name" value="FAA_hydrolase_N"/>
    <property type="match status" value="1"/>
</dbReference>
<name>A0ABM7YSH2_9BURK</name>
<sequence>MLLDPSHDPALTSWVASAQAVGTDFPIQNLPYGCFRRIRRAGPAEPWRIGVAIGDQVLDLAAAAQAGGWSAEVAALLAPLAAGNLNAVMAQGSAARRVLRSALQAALKTGSAQQPALAPCLIAQADVEFSLPCTVHDYTDFYTGIHHATAVGKLFRPDNPLLPNYKWVPIGYHGRASSLVVSGTPIRRPNGQFKLPGTPEGAAPDFGPCRRLDYELELGAYVGRANALGEPVAIGQAGEHLFGLGLLNDWSARDLQAWEYQPLGPFLSKNFGSVLSPWIVTMEALEPFRVPFTRPEGDPQPLPYLDSAENRAGGALDIQLQVRIQTAQMRAAGEPAVALMQSNYRDAYWTLAQLLAHHTVNGCNLNPGDLLGSGTQSGPQPGQGGSLLELTSGGKQPITLPNGETRTFLQDGDTVELHAWCEREGAARIGFGPCSGVILPAP</sequence>
<dbReference type="InterPro" id="IPR036462">
    <property type="entry name" value="Fumarylacetoacetase_N_sf"/>
</dbReference>
<dbReference type="PANTHER" id="PTHR43069:SF2">
    <property type="entry name" value="FUMARYLACETOACETASE"/>
    <property type="match status" value="1"/>
</dbReference>
<evidence type="ECO:0000313" key="15">
    <source>
        <dbReference type="Proteomes" id="UP001057498"/>
    </source>
</evidence>
<dbReference type="Pfam" id="PF01557">
    <property type="entry name" value="FAA_hydrolase"/>
    <property type="match status" value="1"/>
</dbReference>
<evidence type="ECO:0000256" key="8">
    <source>
        <dbReference type="ARBA" id="ARBA00022842"/>
    </source>
</evidence>
<comment type="pathway">
    <text evidence="3">Amino-acid degradation; L-phenylalanine degradation; acetoacetate and fumarate from L-phenylalanine: step 6/6.</text>
</comment>
<evidence type="ECO:0000256" key="4">
    <source>
        <dbReference type="ARBA" id="ARBA00012094"/>
    </source>
</evidence>
<evidence type="ECO:0000256" key="5">
    <source>
        <dbReference type="ARBA" id="ARBA00022723"/>
    </source>
</evidence>
<evidence type="ECO:0000256" key="6">
    <source>
        <dbReference type="ARBA" id="ARBA00022801"/>
    </source>
</evidence>
<evidence type="ECO:0000256" key="3">
    <source>
        <dbReference type="ARBA" id="ARBA00004782"/>
    </source>
</evidence>
<feature type="region of interest" description="Disordered" evidence="11">
    <location>
        <begin position="371"/>
        <end position="401"/>
    </location>
</feature>
<dbReference type="InterPro" id="IPR015377">
    <property type="entry name" value="Fumarylacetoacetase_N"/>
</dbReference>
<keyword evidence="7" id="KW-0106">Calcium</keyword>
<protein>
    <recommendedName>
        <fullName evidence="4">fumarylacetoacetase</fullName>
        <ecNumber evidence="4">3.7.1.2</ecNumber>
    </recommendedName>
</protein>
<dbReference type="InterPro" id="IPR005959">
    <property type="entry name" value="Fumarylacetoacetase"/>
</dbReference>
<gene>
    <name evidence="14" type="primary">fahA</name>
    <name evidence="14" type="ORF">CATMQ487_44810</name>
</gene>
<evidence type="ECO:0000259" key="13">
    <source>
        <dbReference type="Pfam" id="PF09298"/>
    </source>
</evidence>
<proteinExistence type="predicted"/>
<dbReference type="SUPFAM" id="SSF56529">
    <property type="entry name" value="FAH"/>
    <property type="match status" value="1"/>
</dbReference>
<keyword evidence="8" id="KW-0460">Magnesium</keyword>
<keyword evidence="5" id="KW-0479">Metal-binding</keyword>
<dbReference type="SUPFAM" id="SSF63433">
    <property type="entry name" value="Fumarylacetoacetate hydrolase, FAH, N-terminal domain"/>
    <property type="match status" value="1"/>
</dbReference>
<comment type="cofactor">
    <cofactor evidence="2">
        <name>Mg(2+)</name>
        <dbReference type="ChEBI" id="CHEBI:18420"/>
    </cofactor>
</comment>
<evidence type="ECO:0000256" key="9">
    <source>
        <dbReference type="ARBA" id="ARBA00022878"/>
    </source>
</evidence>
<keyword evidence="9" id="KW-0828">Tyrosine catabolism</keyword>